<evidence type="ECO:0000313" key="2">
    <source>
        <dbReference type="Proteomes" id="UP000806378"/>
    </source>
</evidence>
<comment type="caution">
    <text evidence="1">The sequence shown here is derived from an EMBL/GenBank/DDBJ whole genome shotgun (WGS) entry which is preliminary data.</text>
</comment>
<dbReference type="Proteomes" id="UP000806378">
    <property type="component" value="Unassembled WGS sequence"/>
</dbReference>
<organism evidence="1 2">
    <name type="scientific">Corymbia citriodora subsp. variegata</name>
    <dbReference type="NCBI Taxonomy" id="360336"/>
    <lineage>
        <taxon>Eukaryota</taxon>
        <taxon>Viridiplantae</taxon>
        <taxon>Streptophyta</taxon>
        <taxon>Embryophyta</taxon>
        <taxon>Tracheophyta</taxon>
        <taxon>Spermatophyta</taxon>
        <taxon>Magnoliopsida</taxon>
        <taxon>eudicotyledons</taxon>
        <taxon>Gunneridae</taxon>
        <taxon>Pentapetalae</taxon>
        <taxon>rosids</taxon>
        <taxon>malvids</taxon>
        <taxon>Myrtales</taxon>
        <taxon>Myrtaceae</taxon>
        <taxon>Myrtoideae</taxon>
        <taxon>Eucalypteae</taxon>
        <taxon>Corymbia</taxon>
    </lineage>
</organism>
<dbReference type="AlphaFoldDB" id="A0A8T0CKR3"/>
<dbReference type="Gramene" id="rna-gnl|WGS:JABURB|Cocit.L4506.2">
    <property type="protein sequence ID" value="cds-KAF7846355.1"/>
    <property type="gene ID" value="gene-BT93_L4506"/>
</dbReference>
<keyword evidence="2" id="KW-1185">Reference proteome</keyword>
<dbReference type="PANTHER" id="PTHR17985:SF16">
    <property type="entry name" value="TRANSPORT_GOLGI ORGANIZATION-LIKE PROTEIN (DUF833)"/>
    <property type="match status" value="1"/>
</dbReference>
<accession>A0A8T0CKR3</accession>
<gene>
    <name evidence="1" type="ORF">BT93_L4506</name>
</gene>
<evidence type="ECO:0000313" key="1">
    <source>
        <dbReference type="EMBL" id="KAF7846355.1"/>
    </source>
</evidence>
<reference evidence="1" key="1">
    <citation type="submission" date="2020-05" db="EMBL/GenBank/DDBJ databases">
        <title>WGS assembly of Corymbia citriodora subspecies variegata.</title>
        <authorList>
            <person name="Barry K."/>
            <person name="Hundley H."/>
            <person name="Shu S."/>
            <person name="Jenkins J."/>
            <person name="Grimwood J."/>
            <person name="Baten A."/>
        </authorList>
    </citation>
    <scope>NUCLEOTIDE SEQUENCE</scope>
    <source>
        <strain evidence="1">CV2-018</strain>
    </source>
</reference>
<dbReference type="OrthoDB" id="191601at2759"/>
<dbReference type="InterPro" id="IPR008551">
    <property type="entry name" value="TANGO2"/>
</dbReference>
<protein>
    <submittedName>
        <fullName evidence="1">Uncharacterized protein</fullName>
    </submittedName>
</protein>
<dbReference type="EMBL" id="MU093599">
    <property type="protein sequence ID" value="KAF7846355.1"/>
    <property type="molecule type" value="Genomic_DNA"/>
</dbReference>
<name>A0A8T0CKR3_CORYI</name>
<dbReference type="Pfam" id="PF05742">
    <property type="entry name" value="TANGO2"/>
    <property type="match status" value="1"/>
</dbReference>
<dbReference type="PANTHER" id="PTHR17985">
    <property type="entry name" value="SER/THR-RICH PROTEIN T10 IN DGCR REGION"/>
    <property type="match status" value="1"/>
</dbReference>
<sequence>MIYVTNRPKDEKALVSEVPPGIHVLSTASLDTPWPKAVRLRTNFEKFLEKHGSGELPAEEMADKLMTDTTKADKTTLPGIYSVEFEHSLSSIFVEGRYGTRSISAVSAKTSGEVAFYEKYLEEESWIEHMASYVMEQTGTG</sequence>
<proteinExistence type="predicted"/>